<organism evidence="1 2">
    <name type="scientific">Phialemonium thermophilum</name>
    <dbReference type="NCBI Taxonomy" id="223376"/>
    <lineage>
        <taxon>Eukaryota</taxon>
        <taxon>Fungi</taxon>
        <taxon>Dikarya</taxon>
        <taxon>Ascomycota</taxon>
        <taxon>Pezizomycotina</taxon>
        <taxon>Sordariomycetes</taxon>
        <taxon>Sordariomycetidae</taxon>
        <taxon>Cephalothecales</taxon>
        <taxon>Cephalothecaceae</taxon>
        <taxon>Phialemonium</taxon>
    </lineage>
</organism>
<dbReference type="Proteomes" id="UP001586593">
    <property type="component" value="Unassembled WGS sequence"/>
</dbReference>
<keyword evidence="2" id="KW-1185">Reference proteome</keyword>
<reference evidence="1 2" key="1">
    <citation type="journal article" date="2024" name="Commun. Biol.">
        <title>Comparative genomic analysis of thermophilic fungi reveals convergent evolutionary adaptations and gene losses.</title>
        <authorList>
            <person name="Steindorff A.S."/>
            <person name="Aguilar-Pontes M.V."/>
            <person name="Robinson A.J."/>
            <person name="Andreopoulos B."/>
            <person name="LaButti K."/>
            <person name="Kuo A."/>
            <person name="Mondo S."/>
            <person name="Riley R."/>
            <person name="Otillar R."/>
            <person name="Haridas S."/>
            <person name="Lipzen A."/>
            <person name="Grimwood J."/>
            <person name="Schmutz J."/>
            <person name="Clum A."/>
            <person name="Reid I.D."/>
            <person name="Moisan M.C."/>
            <person name="Butler G."/>
            <person name="Nguyen T.T.M."/>
            <person name="Dewar K."/>
            <person name="Conant G."/>
            <person name="Drula E."/>
            <person name="Henrissat B."/>
            <person name="Hansel C."/>
            <person name="Singer S."/>
            <person name="Hutchinson M.I."/>
            <person name="de Vries R.P."/>
            <person name="Natvig D.O."/>
            <person name="Powell A.J."/>
            <person name="Tsang A."/>
            <person name="Grigoriev I.V."/>
        </authorList>
    </citation>
    <scope>NUCLEOTIDE SEQUENCE [LARGE SCALE GENOMIC DNA]</scope>
    <source>
        <strain evidence="1 2">ATCC 24622</strain>
    </source>
</reference>
<gene>
    <name evidence="1" type="ORF">VTK73DRAFT_7641</name>
</gene>
<proteinExistence type="predicted"/>
<name>A0ABR3Y6D2_9PEZI</name>
<evidence type="ECO:0000313" key="1">
    <source>
        <dbReference type="EMBL" id="KAL1883853.1"/>
    </source>
</evidence>
<dbReference type="EMBL" id="JAZHXJ010000005">
    <property type="protein sequence ID" value="KAL1883853.1"/>
    <property type="molecule type" value="Genomic_DNA"/>
</dbReference>
<protein>
    <submittedName>
        <fullName evidence="1">Uncharacterized protein</fullName>
    </submittedName>
</protein>
<sequence>MGGDKYKMSLRGSDIIPKTPLPLGSHIERKRLLTTLLSRLVSPNQICLPLPYAWNLMYIAGIVCDQTADTPDTKQNQIHNYLVTSHHRGVRLVFNGLARQVGLCKGEFVTALWFACNCCRGTIRLDCWAGWQVLVFRCSAQVVQSFWTGNMRMGKSDFKKASVCVGQESRWSQNRLRNCPVFS</sequence>
<comment type="caution">
    <text evidence="1">The sequence shown here is derived from an EMBL/GenBank/DDBJ whole genome shotgun (WGS) entry which is preliminary data.</text>
</comment>
<accession>A0ABR3Y6D2</accession>
<evidence type="ECO:0000313" key="2">
    <source>
        <dbReference type="Proteomes" id="UP001586593"/>
    </source>
</evidence>